<sequence length="394" mass="43294">MGFEAPAESKQISEDELQLHSELQTSIDDAVSLHRPILHHLNADSSWLLQIPRPASAVKHGGRLYFNILIDPWLKGPQSDVASWFSQQWHAIDSKFGSIAEVKELAQEIEKRGGDTRGRHKSGKTGSQKALGGDGTIDVVVVSHEFTDHCHKDTLLEVHPDVPIIATKKAAELISSWSHFRTVLVTPAFTGASPDWRETSLEPLPTWIGISRIVTSKDKLYYHSAILISFNSSAGQSQSSDSNISDAAEAVIYTPHGTTASSLSIIQEASPPLSVLAFLHGLHDVAISSAKQLNLGGHNGLAAQRVLKAKYWVGTHDEQKRGGGLVSFFLRRKIVSLSDALEEERKRRKHLQGENEDNEDNETTGSNELSKQILNDFENARFAELANGESRVLV</sequence>
<accession>A0A6A6HDW7</accession>
<dbReference type="OrthoDB" id="9971601at2759"/>
<dbReference type="Proteomes" id="UP000800092">
    <property type="component" value="Unassembled WGS sequence"/>
</dbReference>
<protein>
    <recommendedName>
        <fullName evidence="4">Metallo-beta-lactamase domain-containing protein</fullName>
    </recommendedName>
</protein>
<dbReference type="SUPFAM" id="SSF56281">
    <property type="entry name" value="Metallo-hydrolase/oxidoreductase"/>
    <property type="match status" value="1"/>
</dbReference>
<dbReference type="PANTHER" id="PTHR36142">
    <property type="entry name" value="METALLO-HYDROLASE/OXIDOREDUCTASE SUPERFAMILY PROTEIN"/>
    <property type="match status" value="1"/>
</dbReference>
<dbReference type="PANTHER" id="PTHR36142:SF2">
    <property type="entry name" value="METALLO-HYDROLASE_OXIDOREDUCTASE SUPERFAMILY PROTEIN"/>
    <property type="match status" value="1"/>
</dbReference>
<proteinExistence type="predicted"/>
<dbReference type="InterPro" id="IPR036866">
    <property type="entry name" value="RibonucZ/Hydroxyglut_hydro"/>
</dbReference>
<dbReference type="Gene3D" id="3.60.15.10">
    <property type="entry name" value="Ribonuclease Z/Hydroxyacylglutathione hydrolase-like"/>
    <property type="match status" value="1"/>
</dbReference>
<reference evidence="2" key="1">
    <citation type="journal article" date="2020" name="Stud. Mycol.">
        <title>101 Dothideomycetes genomes: a test case for predicting lifestyles and emergence of pathogens.</title>
        <authorList>
            <person name="Haridas S."/>
            <person name="Albert R."/>
            <person name="Binder M."/>
            <person name="Bloem J."/>
            <person name="Labutti K."/>
            <person name="Salamov A."/>
            <person name="Andreopoulos B."/>
            <person name="Baker S."/>
            <person name="Barry K."/>
            <person name="Bills G."/>
            <person name="Bluhm B."/>
            <person name="Cannon C."/>
            <person name="Castanera R."/>
            <person name="Culley D."/>
            <person name="Daum C."/>
            <person name="Ezra D."/>
            <person name="Gonzalez J."/>
            <person name="Henrissat B."/>
            <person name="Kuo A."/>
            <person name="Liang C."/>
            <person name="Lipzen A."/>
            <person name="Lutzoni F."/>
            <person name="Magnuson J."/>
            <person name="Mondo S."/>
            <person name="Nolan M."/>
            <person name="Ohm R."/>
            <person name="Pangilinan J."/>
            <person name="Park H.-J."/>
            <person name="Ramirez L."/>
            <person name="Alfaro M."/>
            <person name="Sun H."/>
            <person name="Tritt A."/>
            <person name="Yoshinaga Y."/>
            <person name="Zwiers L.-H."/>
            <person name="Turgeon B."/>
            <person name="Goodwin S."/>
            <person name="Spatafora J."/>
            <person name="Crous P."/>
            <person name="Grigoriev I."/>
        </authorList>
    </citation>
    <scope>NUCLEOTIDE SEQUENCE</scope>
    <source>
        <strain evidence="2">Tuck. ex Michener</strain>
    </source>
</reference>
<dbReference type="AlphaFoldDB" id="A0A6A6HDW7"/>
<organism evidence="2 3">
    <name type="scientific">Viridothelium virens</name>
    <name type="common">Speckled blister lichen</name>
    <name type="synonym">Trypethelium virens</name>
    <dbReference type="NCBI Taxonomy" id="1048519"/>
    <lineage>
        <taxon>Eukaryota</taxon>
        <taxon>Fungi</taxon>
        <taxon>Dikarya</taxon>
        <taxon>Ascomycota</taxon>
        <taxon>Pezizomycotina</taxon>
        <taxon>Dothideomycetes</taxon>
        <taxon>Dothideomycetes incertae sedis</taxon>
        <taxon>Trypetheliales</taxon>
        <taxon>Trypetheliaceae</taxon>
        <taxon>Viridothelium</taxon>
    </lineage>
</organism>
<evidence type="ECO:0000256" key="1">
    <source>
        <dbReference type="SAM" id="MobiDB-lite"/>
    </source>
</evidence>
<evidence type="ECO:0000313" key="3">
    <source>
        <dbReference type="Proteomes" id="UP000800092"/>
    </source>
</evidence>
<keyword evidence="3" id="KW-1185">Reference proteome</keyword>
<name>A0A6A6HDW7_VIRVR</name>
<dbReference type="EMBL" id="ML991787">
    <property type="protein sequence ID" value="KAF2236081.1"/>
    <property type="molecule type" value="Genomic_DNA"/>
</dbReference>
<feature type="region of interest" description="Disordered" evidence="1">
    <location>
        <begin position="110"/>
        <end position="131"/>
    </location>
</feature>
<feature type="region of interest" description="Disordered" evidence="1">
    <location>
        <begin position="345"/>
        <end position="367"/>
    </location>
</feature>
<evidence type="ECO:0008006" key="4">
    <source>
        <dbReference type="Google" id="ProtNLM"/>
    </source>
</evidence>
<evidence type="ECO:0000313" key="2">
    <source>
        <dbReference type="EMBL" id="KAF2236081.1"/>
    </source>
</evidence>
<gene>
    <name evidence="2" type="ORF">EV356DRAFT_513328</name>
</gene>